<dbReference type="RefSeq" id="WP_109320807.1">
    <property type="nucleotide sequence ID" value="NZ_QFWT01000010.1"/>
</dbReference>
<evidence type="ECO:0000256" key="1">
    <source>
        <dbReference type="SAM" id="MobiDB-lite"/>
    </source>
</evidence>
<gene>
    <name evidence="2" type="ORF">DI392_16575</name>
</gene>
<evidence type="ECO:0000313" key="2">
    <source>
        <dbReference type="EMBL" id="PWI32286.1"/>
    </source>
</evidence>
<sequence length="135" mass="14769">MAISSVQSGYSLMQQSQSLSNQAAQDIAQRTGNNNPFEQKQQEERIANQRAEEEQLTRQNDPNSATRSNSGAEQGMGFNQADKSEDAPVSAPKEISQSQVDSLLQLNQAQTYNQIGANVVQRSNDIVGTMLDTHV</sequence>
<feature type="compositionally biased region" description="Low complexity" evidence="1">
    <location>
        <begin position="7"/>
        <end position="25"/>
    </location>
</feature>
<feature type="region of interest" description="Disordered" evidence="1">
    <location>
        <begin position="1"/>
        <end position="97"/>
    </location>
</feature>
<feature type="compositionally biased region" description="Polar residues" evidence="1">
    <location>
        <begin position="57"/>
        <end position="72"/>
    </location>
</feature>
<organism evidence="2 3">
    <name type="scientific">Vibrio albus</name>
    <dbReference type="NCBI Taxonomy" id="2200953"/>
    <lineage>
        <taxon>Bacteria</taxon>
        <taxon>Pseudomonadati</taxon>
        <taxon>Pseudomonadota</taxon>
        <taxon>Gammaproteobacteria</taxon>
        <taxon>Vibrionales</taxon>
        <taxon>Vibrionaceae</taxon>
        <taxon>Vibrio</taxon>
    </lineage>
</organism>
<dbReference type="AlphaFoldDB" id="A0A2U3B659"/>
<reference evidence="2 3" key="1">
    <citation type="submission" date="2018-05" db="EMBL/GenBank/DDBJ databases">
        <title>Vibrio limimaris sp. nov., isolated from marine sediment.</title>
        <authorList>
            <person name="Li C.-M."/>
        </authorList>
    </citation>
    <scope>NUCLEOTIDE SEQUENCE [LARGE SCALE GENOMIC DNA]</scope>
    <source>
        <strain evidence="2 3">E4404</strain>
    </source>
</reference>
<dbReference type="EMBL" id="QFWT01000010">
    <property type="protein sequence ID" value="PWI32286.1"/>
    <property type="molecule type" value="Genomic_DNA"/>
</dbReference>
<proteinExistence type="predicted"/>
<comment type="caution">
    <text evidence="2">The sequence shown here is derived from an EMBL/GenBank/DDBJ whole genome shotgun (WGS) entry which is preliminary data.</text>
</comment>
<keyword evidence="3" id="KW-1185">Reference proteome</keyword>
<name>A0A2U3B659_9VIBR</name>
<feature type="compositionally biased region" description="Basic and acidic residues" evidence="1">
    <location>
        <begin position="40"/>
        <end position="56"/>
    </location>
</feature>
<protein>
    <submittedName>
        <fullName evidence="2">Uncharacterized protein</fullName>
    </submittedName>
</protein>
<evidence type="ECO:0000313" key="3">
    <source>
        <dbReference type="Proteomes" id="UP000245362"/>
    </source>
</evidence>
<dbReference type="Proteomes" id="UP000245362">
    <property type="component" value="Unassembled WGS sequence"/>
</dbReference>
<dbReference type="OrthoDB" id="5816949at2"/>
<feature type="compositionally biased region" description="Polar residues" evidence="1">
    <location>
        <begin position="28"/>
        <end position="39"/>
    </location>
</feature>
<accession>A0A2U3B659</accession>